<accession>A0A8T9QBY9</accession>
<reference evidence="2" key="1">
    <citation type="submission" date="2022-04" db="EMBL/GenBank/DDBJ databases">
        <title>Hymenobacter sp. isolated from the air.</title>
        <authorList>
            <person name="Won M."/>
            <person name="Lee C.-M."/>
            <person name="Woen H.-Y."/>
            <person name="Kwon S.-W."/>
        </authorList>
    </citation>
    <scope>NUCLEOTIDE SEQUENCE</scope>
    <source>
        <strain evidence="2">5116S-3</strain>
    </source>
</reference>
<dbReference type="Pfam" id="PF18962">
    <property type="entry name" value="Por_Secre_tail"/>
    <property type="match status" value="1"/>
</dbReference>
<sequence length="212" mass="22358">MAGAFTTFGTTARTNLVRLNANGTIDPSFDATLTTGQVSAIYEQADGKIIAAGIGNQVAGTNLNTLFRLNPNGSLDNSFNATAGQIDAVVQSFLVQPDGKLIISGSFSQVYGQSRPSIARITASGVLAVANQQLDARTQAWPVPAHETLNLSLDAAAKPESVELLDALGRVVLTRRATAPELALPVRQLKAGVYLLRVRYATGPVTRRVVIE</sequence>
<dbReference type="Proteomes" id="UP000831796">
    <property type="component" value="Chromosome"/>
</dbReference>
<evidence type="ECO:0000313" key="3">
    <source>
        <dbReference type="Proteomes" id="UP000831796"/>
    </source>
</evidence>
<dbReference type="SUPFAM" id="SSF63829">
    <property type="entry name" value="Calcium-dependent phosphotriesterase"/>
    <property type="match status" value="1"/>
</dbReference>
<organism evidence="2 3">
    <name type="scientific">Hymenobacter cellulosilyticus</name>
    <dbReference type="NCBI Taxonomy" id="2932248"/>
    <lineage>
        <taxon>Bacteria</taxon>
        <taxon>Pseudomonadati</taxon>
        <taxon>Bacteroidota</taxon>
        <taxon>Cytophagia</taxon>
        <taxon>Cytophagales</taxon>
        <taxon>Hymenobacteraceae</taxon>
        <taxon>Hymenobacter</taxon>
    </lineage>
</organism>
<evidence type="ECO:0000313" key="2">
    <source>
        <dbReference type="EMBL" id="UOQ73638.1"/>
    </source>
</evidence>
<dbReference type="Pfam" id="PF17164">
    <property type="entry name" value="DUF5122"/>
    <property type="match status" value="3"/>
</dbReference>
<protein>
    <submittedName>
        <fullName evidence="2">T9SS type A sorting domain-containing protein</fullName>
    </submittedName>
</protein>
<dbReference type="InterPro" id="IPR026444">
    <property type="entry name" value="Secre_tail"/>
</dbReference>
<dbReference type="KEGG" id="hcu:MUN79_06855"/>
<dbReference type="NCBIfam" id="TIGR04183">
    <property type="entry name" value="Por_Secre_tail"/>
    <property type="match status" value="1"/>
</dbReference>
<gene>
    <name evidence="2" type="ORF">MUN79_06855</name>
</gene>
<dbReference type="Gene3D" id="2.80.10.50">
    <property type="match status" value="1"/>
</dbReference>
<dbReference type="AlphaFoldDB" id="A0A8T9QBY9"/>
<name>A0A8T9QBY9_9BACT</name>
<proteinExistence type="predicted"/>
<dbReference type="InterPro" id="IPR013431">
    <property type="entry name" value="Delta_60_rpt"/>
</dbReference>
<dbReference type="EMBL" id="CP095046">
    <property type="protein sequence ID" value="UOQ73638.1"/>
    <property type="molecule type" value="Genomic_DNA"/>
</dbReference>
<feature type="domain" description="Secretion system C-terminal sorting" evidence="1">
    <location>
        <begin position="141"/>
        <end position="211"/>
    </location>
</feature>
<evidence type="ECO:0000259" key="1">
    <source>
        <dbReference type="Pfam" id="PF18962"/>
    </source>
</evidence>
<keyword evidence="3" id="KW-1185">Reference proteome</keyword>